<dbReference type="Proteomes" id="UP000812270">
    <property type="component" value="Unassembled WGS sequence"/>
</dbReference>
<protein>
    <submittedName>
        <fullName evidence="2">Antibiotic biosynthesis monooxygenase</fullName>
    </submittedName>
</protein>
<dbReference type="AlphaFoldDB" id="A0A9E2W147"/>
<name>A0A9E2W147_9BACT</name>
<reference evidence="2" key="1">
    <citation type="submission" date="2021-06" db="EMBL/GenBank/DDBJ databases">
        <authorList>
            <person name="Huq M.A."/>
        </authorList>
    </citation>
    <scope>NUCLEOTIDE SEQUENCE</scope>
    <source>
        <strain evidence="2">MAH-26</strain>
    </source>
</reference>
<keyword evidence="2" id="KW-0560">Oxidoreductase</keyword>
<proteinExistence type="predicted"/>
<evidence type="ECO:0000313" key="3">
    <source>
        <dbReference type="Proteomes" id="UP000812270"/>
    </source>
</evidence>
<dbReference type="PROSITE" id="PS51725">
    <property type="entry name" value="ABM"/>
    <property type="match status" value="1"/>
</dbReference>
<comment type="caution">
    <text evidence="2">The sequence shown here is derived from an EMBL/GenBank/DDBJ whole genome shotgun (WGS) entry which is preliminary data.</text>
</comment>
<keyword evidence="3" id="KW-1185">Reference proteome</keyword>
<keyword evidence="2" id="KW-0503">Monooxygenase</keyword>
<dbReference type="Pfam" id="PF03992">
    <property type="entry name" value="ABM"/>
    <property type="match status" value="1"/>
</dbReference>
<dbReference type="EMBL" id="JAHSPG010000001">
    <property type="protein sequence ID" value="MBV4355710.1"/>
    <property type="molecule type" value="Genomic_DNA"/>
</dbReference>
<feature type="domain" description="ABM" evidence="1">
    <location>
        <begin position="1"/>
        <end position="91"/>
    </location>
</feature>
<dbReference type="GO" id="GO:0004497">
    <property type="term" value="F:monooxygenase activity"/>
    <property type="evidence" value="ECO:0007669"/>
    <property type="project" value="UniProtKB-KW"/>
</dbReference>
<organism evidence="2 3">
    <name type="scientific">Pinibacter aurantiacus</name>
    <dbReference type="NCBI Taxonomy" id="2851599"/>
    <lineage>
        <taxon>Bacteria</taxon>
        <taxon>Pseudomonadati</taxon>
        <taxon>Bacteroidota</taxon>
        <taxon>Chitinophagia</taxon>
        <taxon>Chitinophagales</taxon>
        <taxon>Chitinophagaceae</taxon>
        <taxon>Pinibacter</taxon>
    </lineage>
</organism>
<dbReference type="InterPro" id="IPR007138">
    <property type="entry name" value="ABM_dom"/>
</dbReference>
<accession>A0A9E2W147</accession>
<sequence>MVRIAKIVVDSLQLENYKTALKENVEASVSKEAGVITLYAVYDKEKPTHVTVLEIYADAEAYKAHLQTDHFKKYKTTVAKMVSSLELTDVIPIAFASKK</sequence>
<evidence type="ECO:0000259" key="1">
    <source>
        <dbReference type="PROSITE" id="PS51725"/>
    </source>
</evidence>
<dbReference type="PANTHER" id="PTHR33336">
    <property type="entry name" value="QUINOL MONOOXYGENASE YGIN-RELATED"/>
    <property type="match status" value="1"/>
</dbReference>
<evidence type="ECO:0000313" key="2">
    <source>
        <dbReference type="EMBL" id="MBV4355710.1"/>
    </source>
</evidence>
<dbReference type="InterPro" id="IPR050744">
    <property type="entry name" value="AI-2_Isomerase_LsrG"/>
</dbReference>
<dbReference type="PANTHER" id="PTHR33336:SF3">
    <property type="entry name" value="ABM DOMAIN-CONTAINING PROTEIN"/>
    <property type="match status" value="1"/>
</dbReference>
<gene>
    <name evidence="2" type="ORF">KTO63_01030</name>
</gene>